<keyword evidence="6" id="KW-0227">DNA damage</keyword>
<evidence type="ECO:0000256" key="13">
    <source>
        <dbReference type="ARBA" id="ARBA00023204"/>
    </source>
</evidence>
<dbReference type="PROSITE" id="PS50967">
    <property type="entry name" value="HRDC"/>
    <property type="match status" value="1"/>
</dbReference>
<evidence type="ECO:0000256" key="1">
    <source>
        <dbReference type="ARBA" id="ARBA00001946"/>
    </source>
</evidence>
<dbReference type="GO" id="GO:0043590">
    <property type="term" value="C:bacterial nucleoid"/>
    <property type="evidence" value="ECO:0007669"/>
    <property type="project" value="TreeGrafter"/>
</dbReference>
<dbReference type="InterPro" id="IPR036390">
    <property type="entry name" value="WH_DNA-bd_sf"/>
</dbReference>
<evidence type="ECO:0000256" key="16">
    <source>
        <dbReference type="NCBIfam" id="TIGR01389"/>
    </source>
</evidence>
<keyword evidence="12" id="KW-0233">DNA recombination</keyword>
<name>A0AAW5KMW2_9FIRM</name>
<dbReference type="GO" id="GO:0003677">
    <property type="term" value="F:DNA binding"/>
    <property type="evidence" value="ECO:0007669"/>
    <property type="project" value="UniProtKB-KW"/>
</dbReference>
<proteinExistence type="inferred from homology"/>
<evidence type="ECO:0000256" key="15">
    <source>
        <dbReference type="ARBA" id="ARBA00034617"/>
    </source>
</evidence>
<dbReference type="PROSITE" id="PS51194">
    <property type="entry name" value="HELICASE_CTER"/>
    <property type="match status" value="1"/>
</dbReference>
<dbReference type="PANTHER" id="PTHR13710">
    <property type="entry name" value="DNA HELICASE RECQ FAMILY MEMBER"/>
    <property type="match status" value="1"/>
</dbReference>
<dbReference type="SUPFAM" id="SSF47819">
    <property type="entry name" value="HRDC-like"/>
    <property type="match status" value="1"/>
</dbReference>
<keyword evidence="4" id="KW-0479">Metal-binding</keyword>
<evidence type="ECO:0000259" key="18">
    <source>
        <dbReference type="PROSITE" id="PS51192"/>
    </source>
</evidence>
<evidence type="ECO:0000256" key="8">
    <source>
        <dbReference type="ARBA" id="ARBA00022806"/>
    </source>
</evidence>
<evidence type="ECO:0000256" key="9">
    <source>
        <dbReference type="ARBA" id="ARBA00022833"/>
    </source>
</evidence>
<dbReference type="PANTHER" id="PTHR13710:SF105">
    <property type="entry name" value="ATP-DEPENDENT DNA HELICASE Q1"/>
    <property type="match status" value="1"/>
</dbReference>
<dbReference type="Gene3D" id="1.10.150.80">
    <property type="entry name" value="HRDC domain"/>
    <property type="match status" value="1"/>
</dbReference>
<organism evidence="20 21">
    <name type="scientific">Ruminococcus bicirculans</name>
    <name type="common">ex Wegman et al. 2014</name>
    <dbReference type="NCBI Taxonomy" id="1160721"/>
    <lineage>
        <taxon>Bacteria</taxon>
        <taxon>Bacillati</taxon>
        <taxon>Bacillota</taxon>
        <taxon>Clostridia</taxon>
        <taxon>Eubacteriales</taxon>
        <taxon>Oscillospiraceae</taxon>
        <taxon>Ruminococcus</taxon>
    </lineage>
</organism>
<dbReference type="SMART" id="SM00341">
    <property type="entry name" value="HRDC"/>
    <property type="match status" value="1"/>
</dbReference>
<dbReference type="SUPFAM" id="SSF46785">
    <property type="entry name" value="Winged helix' DNA-binding domain"/>
    <property type="match status" value="1"/>
</dbReference>
<dbReference type="InterPro" id="IPR002121">
    <property type="entry name" value="HRDC_dom"/>
</dbReference>
<dbReference type="InterPro" id="IPR006293">
    <property type="entry name" value="DNA_helicase_ATP-dep_RecQ_bac"/>
</dbReference>
<dbReference type="GO" id="GO:0043138">
    <property type="term" value="F:3'-5' DNA helicase activity"/>
    <property type="evidence" value="ECO:0007669"/>
    <property type="project" value="UniProtKB-EC"/>
</dbReference>
<evidence type="ECO:0000313" key="20">
    <source>
        <dbReference type="EMBL" id="MCQ5151872.1"/>
    </source>
</evidence>
<evidence type="ECO:0000256" key="2">
    <source>
        <dbReference type="ARBA" id="ARBA00001947"/>
    </source>
</evidence>
<evidence type="ECO:0000256" key="4">
    <source>
        <dbReference type="ARBA" id="ARBA00022723"/>
    </source>
</evidence>
<dbReference type="Pfam" id="PF09382">
    <property type="entry name" value="RQC"/>
    <property type="match status" value="1"/>
</dbReference>
<dbReference type="SUPFAM" id="SSF52540">
    <property type="entry name" value="P-loop containing nucleoside triphosphate hydrolases"/>
    <property type="match status" value="1"/>
</dbReference>
<dbReference type="SMART" id="SM00487">
    <property type="entry name" value="DEXDc"/>
    <property type="match status" value="1"/>
</dbReference>
<dbReference type="Gene3D" id="1.10.10.10">
    <property type="entry name" value="Winged helix-like DNA-binding domain superfamily/Winged helix DNA-binding domain"/>
    <property type="match status" value="1"/>
</dbReference>
<feature type="domain" description="HRDC" evidence="17">
    <location>
        <begin position="542"/>
        <end position="622"/>
    </location>
</feature>
<dbReference type="InterPro" id="IPR010997">
    <property type="entry name" value="HRDC-like_sf"/>
</dbReference>
<evidence type="ECO:0000256" key="12">
    <source>
        <dbReference type="ARBA" id="ARBA00023172"/>
    </source>
</evidence>
<dbReference type="InterPro" id="IPR011545">
    <property type="entry name" value="DEAD/DEAH_box_helicase_dom"/>
</dbReference>
<dbReference type="NCBIfam" id="TIGR01389">
    <property type="entry name" value="recQ"/>
    <property type="match status" value="1"/>
</dbReference>
<comment type="cofactor">
    <cofactor evidence="1">
        <name>Mg(2+)</name>
        <dbReference type="ChEBI" id="CHEBI:18420"/>
    </cofactor>
</comment>
<comment type="cofactor">
    <cofactor evidence="2">
        <name>Zn(2+)</name>
        <dbReference type="ChEBI" id="CHEBI:29105"/>
    </cofactor>
</comment>
<evidence type="ECO:0000256" key="10">
    <source>
        <dbReference type="ARBA" id="ARBA00022840"/>
    </source>
</evidence>
<evidence type="ECO:0000256" key="6">
    <source>
        <dbReference type="ARBA" id="ARBA00022763"/>
    </source>
</evidence>
<evidence type="ECO:0000256" key="5">
    <source>
        <dbReference type="ARBA" id="ARBA00022741"/>
    </source>
</evidence>
<dbReference type="InterPro" id="IPR036388">
    <property type="entry name" value="WH-like_DNA-bd_sf"/>
</dbReference>
<dbReference type="GO" id="GO:0006281">
    <property type="term" value="P:DNA repair"/>
    <property type="evidence" value="ECO:0007669"/>
    <property type="project" value="UniProtKB-KW"/>
</dbReference>
<dbReference type="EC" id="5.6.2.4" evidence="16"/>
<sequence>MTDFRNKYSVLQDFFGHSQFRNGQEQIIDSILAGRDCLGVMPTGAGKSMCYQIPALMFDGITIVVSPLISLMKDQVNSLIQSGVRAAYLNSSLTAAQYEMAISNAARGMYKIIYVAPERLMTGSFLSLASSVKISMLAVDEAHCVSQWGQDFRPSYMKIPEFLGKLPYRPIVSAFTATATAEVKADIIKMLELRDPFTITTGFDRKNLYFGVSHPHDKYSETVRIVEKYKDNCGIIYCSTRKNVESVCEKLCADGYNASRYHAGLSDEERRKNQDDFIFDRVQVMVATNAFGMGIDKSNVSYVIHYNMPKNIESYYQEAGRAGRDGNEAKCILLYSGQDVATNKFLINNSHDNPDLDDDTLEMIRKRDLMRLKKMTDYCNSNGCLREFILGYFGEKQDKPCQNCSGCLGDFGETEEVDVSVDCQKVLSCIYRLHQRNLSFGAGVIAQILKGSDSEKVKRFDLSTLSTYGIMKDSTQVYIRRLIAFLEADDYITQTSHGDFSVLTLTRRSAEILMDKKTITIRPPKKKPKSETVTKIGRDEVTTFDKELFGRLRAVRSKLATQASLPAYIILTDASLRDMCIKLPKTQTELLNISGVGKSKQERYGRYFVAEIQKYLKENPDAASGYKYIPAGYLQKQMAEGGQSTKEYIIAHAGELSGKEQDMTLSEVCDSIFYQLGTDGDIRSIKLAIKEWLIGENYLAKDGANGRGFLETTILSPEAGIIEREKISQLGNSYKTILFPKQAQEFIFENIEEILSKDAQNS</sequence>
<dbReference type="SMART" id="SM00490">
    <property type="entry name" value="HELICc"/>
    <property type="match status" value="1"/>
</dbReference>
<evidence type="ECO:0000256" key="14">
    <source>
        <dbReference type="ARBA" id="ARBA00023235"/>
    </source>
</evidence>
<dbReference type="EMBL" id="JANGCN010000001">
    <property type="protein sequence ID" value="MCQ5151872.1"/>
    <property type="molecule type" value="Genomic_DNA"/>
</dbReference>
<dbReference type="FunFam" id="3.40.50.300:FF:000296">
    <property type="entry name" value="ATP-dependent DNA helicase RecQ"/>
    <property type="match status" value="1"/>
</dbReference>
<keyword evidence="14" id="KW-0413">Isomerase</keyword>
<dbReference type="GO" id="GO:0006310">
    <property type="term" value="P:DNA recombination"/>
    <property type="evidence" value="ECO:0007669"/>
    <property type="project" value="UniProtKB-UniRule"/>
</dbReference>
<keyword evidence="8 20" id="KW-0347">Helicase</keyword>
<dbReference type="GO" id="GO:0046872">
    <property type="term" value="F:metal ion binding"/>
    <property type="evidence" value="ECO:0007669"/>
    <property type="project" value="UniProtKB-KW"/>
</dbReference>
<comment type="catalytic activity">
    <reaction evidence="15">
        <text>Couples ATP hydrolysis with the unwinding of duplex DNA by translocating in the 3'-5' direction.</text>
        <dbReference type="EC" id="5.6.2.4"/>
    </reaction>
</comment>
<evidence type="ECO:0000256" key="3">
    <source>
        <dbReference type="ARBA" id="ARBA00005446"/>
    </source>
</evidence>
<dbReference type="InterPro" id="IPR018982">
    <property type="entry name" value="RQC_domain"/>
</dbReference>
<dbReference type="InterPro" id="IPR004589">
    <property type="entry name" value="DNA_helicase_ATP-dep_RecQ"/>
</dbReference>
<dbReference type="PROSITE" id="PS51192">
    <property type="entry name" value="HELICASE_ATP_BIND_1"/>
    <property type="match status" value="1"/>
</dbReference>
<dbReference type="InterPro" id="IPR014001">
    <property type="entry name" value="Helicase_ATP-bd"/>
</dbReference>
<dbReference type="GO" id="GO:0006260">
    <property type="term" value="P:DNA replication"/>
    <property type="evidence" value="ECO:0007669"/>
    <property type="project" value="InterPro"/>
</dbReference>
<feature type="domain" description="Helicase ATP-binding" evidence="18">
    <location>
        <begin position="28"/>
        <end position="197"/>
    </location>
</feature>
<keyword evidence="7 20" id="KW-0378">Hydrolase</keyword>
<keyword evidence="11" id="KW-0238">DNA-binding</keyword>
<dbReference type="InterPro" id="IPR001650">
    <property type="entry name" value="Helicase_C-like"/>
</dbReference>
<evidence type="ECO:0000256" key="7">
    <source>
        <dbReference type="ARBA" id="ARBA00022801"/>
    </source>
</evidence>
<dbReference type="InterPro" id="IPR032284">
    <property type="entry name" value="RecQ_Zn-bd"/>
</dbReference>
<dbReference type="Pfam" id="PF00271">
    <property type="entry name" value="Helicase_C"/>
    <property type="match status" value="1"/>
</dbReference>
<dbReference type="InterPro" id="IPR044876">
    <property type="entry name" value="HRDC_dom_sf"/>
</dbReference>
<dbReference type="Proteomes" id="UP001206236">
    <property type="component" value="Unassembled WGS sequence"/>
</dbReference>
<reference evidence="20" key="1">
    <citation type="submission" date="2022-06" db="EMBL/GenBank/DDBJ databases">
        <title>Isolation of gut microbiota from human fecal samples.</title>
        <authorList>
            <person name="Pamer E.G."/>
            <person name="Barat B."/>
            <person name="Waligurski E."/>
            <person name="Medina S."/>
            <person name="Paddock L."/>
            <person name="Mostad J."/>
        </authorList>
    </citation>
    <scope>NUCLEOTIDE SEQUENCE</scope>
    <source>
        <strain evidence="20">DFI.5.57</strain>
    </source>
</reference>
<dbReference type="InterPro" id="IPR027417">
    <property type="entry name" value="P-loop_NTPase"/>
</dbReference>
<dbReference type="GO" id="GO:0005737">
    <property type="term" value="C:cytoplasm"/>
    <property type="evidence" value="ECO:0007669"/>
    <property type="project" value="TreeGrafter"/>
</dbReference>
<gene>
    <name evidence="20" type="primary">recQ</name>
    <name evidence="20" type="ORF">NE632_01000</name>
</gene>
<dbReference type="GO" id="GO:0030894">
    <property type="term" value="C:replisome"/>
    <property type="evidence" value="ECO:0007669"/>
    <property type="project" value="TreeGrafter"/>
</dbReference>
<dbReference type="SMART" id="SM00956">
    <property type="entry name" value="RQC"/>
    <property type="match status" value="1"/>
</dbReference>
<dbReference type="CDD" id="cd18794">
    <property type="entry name" value="SF2_C_RecQ"/>
    <property type="match status" value="1"/>
</dbReference>
<dbReference type="GO" id="GO:0009432">
    <property type="term" value="P:SOS response"/>
    <property type="evidence" value="ECO:0007669"/>
    <property type="project" value="UniProtKB-UniRule"/>
</dbReference>
<feature type="domain" description="Helicase C-terminal" evidence="19">
    <location>
        <begin position="218"/>
        <end position="368"/>
    </location>
</feature>
<dbReference type="Gene3D" id="3.40.50.300">
    <property type="entry name" value="P-loop containing nucleotide triphosphate hydrolases"/>
    <property type="match status" value="2"/>
</dbReference>
<protein>
    <recommendedName>
        <fullName evidence="16">DNA helicase RecQ</fullName>
        <ecNumber evidence="16">5.6.2.4</ecNumber>
    </recommendedName>
</protein>
<dbReference type="NCBIfam" id="TIGR00614">
    <property type="entry name" value="recQ_fam"/>
    <property type="match status" value="1"/>
</dbReference>
<dbReference type="GO" id="GO:0009378">
    <property type="term" value="F:four-way junction helicase activity"/>
    <property type="evidence" value="ECO:0007669"/>
    <property type="project" value="TreeGrafter"/>
</dbReference>
<evidence type="ECO:0000313" key="21">
    <source>
        <dbReference type="Proteomes" id="UP001206236"/>
    </source>
</evidence>
<evidence type="ECO:0000259" key="19">
    <source>
        <dbReference type="PROSITE" id="PS51194"/>
    </source>
</evidence>
<dbReference type="GO" id="GO:0016787">
    <property type="term" value="F:hydrolase activity"/>
    <property type="evidence" value="ECO:0007669"/>
    <property type="project" value="UniProtKB-KW"/>
</dbReference>
<dbReference type="AlphaFoldDB" id="A0AAW5KMW2"/>
<keyword evidence="13" id="KW-0234">DNA repair</keyword>
<dbReference type="CDD" id="cd17920">
    <property type="entry name" value="DEXHc_RecQ"/>
    <property type="match status" value="1"/>
</dbReference>
<dbReference type="RefSeq" id="WP_256321405.1">
    <property type="nucleotide sequence ID" value="NZ_JANGCN010000001.1"/>
</dbReference>
<accession>A0AAW5KMW2</accession>
<keyword evidence="9" id="KW-0862">Zinc</keyword>
<keyword evidence="10" id="KW-0067">ATP-binding</keyword>
<comment type="similarity">
    <text evidence="3">Belongs to the helicase family. RecQ subfamily.</text>
</comment>
<comment type="caution">
    <text evidence="20">The sequence shown here is derived from an EMBL/GenBank/DDBJ whole genome shotgun (WGS) entry which is preliminary data.</text>
</comment>
<dbReference type="Pfam" id="PF00570">
    <property type="entry name" value="HRDC"/>
    <property type="match status" value="1"/>
</dbReference>
<evidence type="ECO:0000259" key="17">
    <source>
        <dbReference type="PROSITE" id="PS50967"/>
    </source>
</evidence>
<dbReference type="Pfam" id="PF16124">
    <property type="entry name" value="RecQ_Zn_bind"/>
    <property type="match status" value="1"/>
</dbReference>
<keyword evidence="5" id="KW-0547">Nucleotide-binding</keyword>
<dbReference type="GO" id="GO:0005524">
    <property type="term" value="F:ATP binding"/>
    <property type="evidence" value="ECO:0007669"/>
    <property type="project" value="UniProtKB-KW"/>
</dbReference>
<evidence type="ECO:0000256" key="11">
    <source>
        <dbReference type="ARBA" id="ARBA00023125"/>
    </source>
</evidence>
<dbReference type="Pfam" id="PF00270">
    <property type="entry name" value="DEAD"/>
    <property type="match status" value="1"/>
</dbReference>